<accession>A0A8S3EL28</accession>
<feature type="non-terminal residue" evidence="2">
    <location>
        <position position="37"/>
    </location>
</feature>
<evidence type="ECO:0000313" key="2">
    <source>
        <dbReference type="EMBL" id="CAF5063534.1"/>
    </source>
</evidence>
<evidence type="ECO:0000256" key="1">
    <source>
        <dbReference type="SAM" id="MobiDB-lite"/>
    </source>
</evidence>
<sequence>MRWTQGAKQGTVIAGGNGAGAGAKHLGVPVGLSFDRR</sequence>
<dbReference type="AlphaFoldDB" id="A0A8S3EL28"/>
<comment type="caution">
    <text evidence="2">The sequence shown here is derived from an EMBL/GenBank/DDBJ whole genome shotgun (WGS) entry which is preliminary data.</text>
</comment>
<name>A0A8S3EL28_9BILA</name>
<organism evidence="2 3">
    <name type="scientific">Rotaria magnacalcarata</name>
    <dbReference type="NCBI Taxonomy" id="392030"/>
    <lineage>
        <taxon>Eukaryota</taxon>
        <taxon>Metazoa</taxon>
        <taxon>Spiralia</taxon>
        <taxon>Gnathifera</taxon>
        <taxon>Rotifera</taxon>
        <taxon>Eurotatoria</taxon>
        <taxon>Bdelloidea</taxon>
        <taxon>Philodinida</taxon>
        <taxon>Philodinidae</taxon>
        <taxon>Rotaria</taxon>
    </lineage>
</organism>
<protein>
    <submittedName>
        <fullName evidence="2">Uncharacterized protein</fullName>
    </submittedName>
</protein>
<gene>
    <name evidence="2" type="ORF">BYL167_LOCUS59606</name>
</gene>
<dbReference type="Proteomes" id="UP000681967">
    <property type="component" value="Unassembled WGS sequence"/>
</dbReference>
<reference evidence="2" key="1">
    <citation type="submission" date="2021-02" db="EMBL/GenBank/DDBJ databases">
        <authorList>
            <person name="Nowell W R."/>
        </authorList>
    </citation>
    <scope>NUCLEOTIDE SEQUENCE</scope>
</reference>
<evidence type="ECO:0000313" key="3">
    <source>
        <dbReference type="Proteomes" id="UP000681967"/>
    </source>
</evidence>
<dbReference type="EMBL" id="CAJOBH010228937">
    <property type="protein sequence ID" value="CAF5063534.1"/>
    <property type="molecule type" value="Genomic_DNA"/>
</dbReference>
<proteinExistence type="predicted"/>
<feature type="region of interest" description="Disordered" evidence="1">
    <location>
        <begin position="1"/>
        <end position="21"/>
    </location>
</feature>